<sequence>MKKITAVEAAGVIGGTCRVCYTNYKTVTIGGVTACRQVTTCRDKFGKRVYIKPTAAANCGGVPNR</sequence>
<proteinExistence type="predicted"/>
<name>A0A6L6IJV7_9ENTR</name>
<reference evidence="1 2" key="1">
    <citation type="submission" date="2019-11" db="EMBL/GenBank/DDBJ databases">
        <title>Escherichia alba sp. nov. isolated from the gut of plastic-eating superworms Zophobas atratus.</title>
        <authorList>
            <person name="Yang Y."/>
        </authorList>
    </citation>
    <scope>NUCLEOTIDE SEQUENCE [LARGE SCALE GENOMIC DNA]</scope>
    <source>
        <strain evidence="2">BIT-B35</strain>
    </source>
</reference>
<dbReference type="AlphaFoldDB" id="A0A6L6IJV7"/>
<dbReference type="Proteomes" id="UP000477739">
    <property type="component" value="Unassembled WGS sequence"/>
</dbReference>
<gene>
    <name evidence="1" type="ORF">GJV78_12880</name>
</gene>
<accession>A0A6L6IJV7</accession>
<dbReference type="EMBL" id="WMJZ01000016">
    <property type="protein sequence ID" value="MTH47132.1"/>
    <property type="molecule type" value="Genomic_DNA"/>
</dbReference>
<evidence type="ECO:0000313" key="1">
    <source>
        <dbReference type="EMBL" id="MTH47132.1"/>
    </source>
</evidence>
<dbReference type="RefSeq" id="WP_155108733.1">
    <property type="nucleotide sequence ID" value="NZ_WMJZ01000016.1"/>
</dbReference>
<dbReference type="InterPro" id="IPR031882">
    <property type="entry name" value="DUF4762"/>
</dbReference>
<organism evidence="1 2">
    <name type="scientific">Intestinirhabdus alba</name>
    <dbReference type="NCBI Taxonomy" id="2899544"/>
    <lineage>
        <taxon>Bacteria</taxon>
        <taxon>Pseudomonadati</taxon>
        <taxon>Pseudomonadota</taxon>
        <taxon>Gammaproteobacteria</taxon>
        <taxon>Enterobacterales</taxon>
        <taxon>Enterobacteriaceae</taxon>
        <taxon>Intestinirhabdus</taxon>
    </lineage>
</organism>
<dbReference type="Pfam" id="PF15959">
    <property type="entry name" value="DUF4762"/>
    <property type="match status" value="1"/>
</dbReference>
<keyword evidence="2" id="KW-1185">Reference proteome</keyword>
<dbReference type="OrthoDB" id="6497244at2"/>
<comment type="caution">
    <text evidence="1">The sequence shown here is derived from an EMBL/GenBank/DDBJ whole genome shotgun (WGS) entry which is preliminary data.</text>
</comment>
<protein>
    <submittedName>
        <fullName evidence="1">DUF4762 domain-containing protein</fullName>
    </submittedName>
</protein>
<evidence type="ECO:0000313" key="2">
    <source>
        <dbReference type="Proteomes" id="UP000477739"/>
    </source>
</evidence>